<dbReference type="HOGENOM" id="CLU_3181643_0_0_6"/>
<name>S3IRG4_9ENTR</name>
<protein>
    <submittedName>
        <fullName evidence="1">Uncharacterized protein</fullName>
    </submittedName>
</protein>
<dbReference type="STRING" id="566551.HMPREF0201_03294"/>
<evidence type="ECO:0000313" key="2">
    <source>
        <dbReference type="Proteomes" id="UP000014585"/>
    </source>
</evidence>
<sequence>MGLLNRFNDLVDIRFSRHNGYGSAKRFWRLFRGSQASGASFHQRWR</sequence>
<dbReference type="Proteomes" id="UP000014585">
    <property type="component" value="Unassembled WGS sequence"/>
</dbReference>
<reference evidence="1 2" key="1">
    <citation type="submission" date="2013-04" db="EMBL/GenBank/DDBJ databases">
        <authorList>
            <person name="Weinstock G."/>
            <person name="Sodergren E."/>
            <person name="Lobos E.A."/>
            <person name="Fulton L."/>
            <person name="Fulton R."/>
            <person name="Courtney L."/>
            <person name="Fronick C."/>
            <person name="O'Laughlin M."/>
            <person name="Godfrey J."/>
            <person name="Wilson R.M."/>
            <person name="Miner T."/>
            <person name="Farmer C."/>
            <person name="Delehaunty K."/>
            <person name="Cordes M."/>
            <person name="Minx P."/>
            <person name="Tomlinson C."/>
            <person name="Chen J."/>
            <person name="Wollam A."/>
            <person name="Pepin K.H."/>
            <person name="Palsikar V.B."/>
            <person name="Zhang X."/>
            <person name="Suruliraj S."/>
            <person name="Perna N.T."/>
            <person name="Plunkett G."/>
            <person name="Warren W."/>
            <person name="Mitreva M."/>
            <person name="Mardis E.R."/>
            <person name="Wilson R.K."/>
        </authorList>
    </citation>
    <scope>NUCLEOTIDE SEQUENCE [LARGE SCALE GENOMIC DNA]</scope>
    <source>
        <strain evidence="1 2">DSM 4568</strain>
    </source>
</reference>
<dbReference type="AlphaFoldDB" id="S3IRG4"/>
<evidence type="ECO:0000313" key="1">
    <source>
        <dbReference type="EMBL" id="EPF15615.1"/>
    </source>
</evidence>
<comment type="caution">
    <text evidence="1">The sequence shown here is derived from an EMBL/GenBank/DDBJ whole genome shotgun (WGS) entry which is preliminary data.</text>
</comment>
<gene>
    <name evidence="1" type="ORF">HMPREF0201_03294</name>
</gene>
<proteinExistence type="predicted"/>
<accession>S3IRG4</accession>
<dbReference type="EMBL" id="ATDT01000029">
    <property type="protein sequence ID" value="EPF15615.1"/>
    <property type="molecule type" value="Genomic_DNA"/>
</dbReference>
<organism evidence="1 2">
    <name type="scientific">Cedecea davisae DSM 4568</name>
    <dbReference type="NCBI Taxonomy" id="566551"/>
    <lineage>
        <taxon>Bacteria</taxon>
        <taxon>Pseudomonadati</taxon>
        <taxon>Pseudomonadota</taxon>
        <taxon>Gammaproteobacteria</taxon>
        <taxon>Enterobacterales</taxon>
        <taxon>Enterobacteriaceae</taxon>
        <taxon>Cedecea</taxon>
    </lineage>
</organism>